<dbReference type="PIRSF" id="PIRSF001620">
    <property type="entry name" value="TFPI"/>
    <property type="match status" value="1"/>
</dbReference>
<dbReference type="SMART" id="SM00131">
    <property type="entry name" value="KU"/>
    <property type="match status" value="3"/>
</dbReference>
<dbReference type="Proteomes" id="UP000694393">
    <property type="component" value="Unplaced"/>
</dbReference>
<dbReference type="InterPro" id="IPR050098">
    <property type="entry name" value="TFPI/VKTCI-like"/>
</dbReference>
<dbReference type="CDD" id="cd22615">
    <property type="entry name" value="Kunitz_TFPI1_TFPI2_3-like"/>
    <property type="match status" value="1"/>
</dbReference>
<evidence type="ECO:0000256" key="6">
    <source>
        <dbReference type="ARBA" id="ARBA00022737"/>
    </source>
</evidence>
<evidence type="ECO:0000256" key="1">
    <source>
        <dbReference type="ARBA" id="ARBA00004613"/>
    </source>
</evidence>
<feature type="transmembrane region" description="Helical" evidence="15">
    <location>
        <begin position="38"/>
        <end position="66"/>
    </location>
</feature>
<dbReference type="PRINTS" id="PR00759">
    <property type="entry name" value="BASICPTASE"/>
</dbReference>
<dbReference type="InterPro" id="IPR008296">
    <property type="entry name" value="TFPI-like"/>
</dbReference>
<sequence>MRALRGRRGCFLSDIRQRWGQAGQAPLALEFRHPRTPFAVCSLGWIAMSSFSSLLSCLLLGSLLLLQLSQVLGAPPALAAKGQESCLLPPDEGPCKALISRWYYDRYTQTCQEFSYGGCEGNANNFRSLESCEKSCWMIKKVPKICRLEDDPGLCRGYIKRYFFNLSSMTCEQFIYGGCYGNDNNFRDEDSCMDYCSPKKTGPLICYSPKDEGLCSSSVTRFYYNPKSQSCEEFSYTGCGGNANNFVSKKDCYSICKKAGSKKPSIKKPRNKLSRTIRKLQKKV</sequence>
<keyword evidence="3 13" id="KW-0646">Protease inhibitor</keyword>
<dbReference type="InterPro" id="IPR036880">
    <property type="entry name" value="Kunitz_BPTI_sf"/>
</dbReference>
<keyword evidence="10" id="KW-0325">Glycoprotein</keyword>
<feature type="domain" description="BPTI/Kunitz inhibitor" evidence="16">
    <location>
        <begin position="86"/>
        <end position="136"/>
    </location>
</feature>
<evidence type="ECO:0000313" key="17">
    <source>
        <dbReference type="Ensembl" id="ENSPCEP00000020517.1"/>
    </source>
</evidence>
<keyword evidence="2" id="KW-0964">Secreted</keyword>
<reference evidence="17" key="1">
    <citation type="submission" date="2025-08" db="UniProtKB">
        <authorList>
            <consortium name="Ensembl"/>
        </authorList>
    </citation>
    <scope>IDENTIFICATION</scope>
</reference>
<keyword evidence="4 13" id="KW-0356">Hemostasis</keyword>
<dbReference type="CDD" id="cd22616">
    <property type="entry name" value="Kunitz_TFPI2_1-like"/>
    <property type="match status" value="1"/>
</dbReference>
<comment type="subcellular location">
    <subcellularLocation>
        <location evidence="1">Secreted</location>
    </subcellularLocation>
</comment>
<evidence type="ECO:0000256" key="2">
    <source>
        <dbReference type="ARBA" id="ARBA00022525"/>
    </source>
</evidence>
<evidence type="ECO:0000259" key="16">
    <source>
        <dbReference type="PROSITE" id="PS50279"/>
    </source>
</evidence>
<name>A0A8C8SIW1_9SAUR</name>
<dbReference type="FunFam" id="4.10.410.10:FF:000004">
    <property type="entry name" value="Tissue factor pathway inhibitor"/>
    <property type="match status" value="1"/>
</dbReference>
<evidence type="ECO:0000256" key="8">
    <source>
        <dbReference type="ARBA" id="ARBA00023084"/>
    </source>
</evidence>
<evidence type="ECO:0000256" key="12">
    <source>
        <dbReference type="ARBA" id="ARBA00065443"/>
    </source>
</evidence>
<dbReference type="GO" id="GO:0005615">
    <property type="term" value="C:extracellular space"/>
    <property type="evidence" value="ECO:0007669"/>
    <property type="project" value="TreeGrafter"/>
</dbReference>
<evidence type="ECO:0000256" key="7">
    <source>
        <dbReference type="ARBA" id="ARBA00022900"/>
    </source>
</evidence>
<dbReference type="Pfam" id="PF00014">
    <property type="entry name" value="Kunitz_BPTI"/>
    <property type="match status" value="3"/>
</dbReference>
<dbReference type="Ensembl" id="ENSPCET00000021226.1">
    <property type="protein sequence ID" value="ENSPCEP00000020517.1"/>
    <property type="gene ID" value="ENSPCEG00000015861.1"/>
</dbReference>
<dbReference type="PROSITE" id="PS50279">
    <property type="entry name" value="BPTI_KUNITZ_2"/>
    <property type="match status" value="3"/>
</dbReference>
<keyword evidence="18" id="KW-1185">Reference proteome</keyword>
<evidence type="ECO:0000313" key="18">
    <source>
        <dbReference type="Proteomes" id="UP000694393"/>
    </source>
</evidence>
<evidence type="ECO:0000256" key="3">
    <source>
        <dbReference type="ARBA" id="ARBA00022690"/>
    </source>
</evidence>
<dbReference type="PANTHER" id="PTHR10083">
    <property type="entry name" value="KUNITZ-TYPE PROTEASE INHIBITOR-RELATED"/>
    <property type="match status" value="1"/>
</dbReference>
<evidence type="ECO:0000256" key="11">
    <source>
        <dbReference type="ARBA" id="ARBA00060238"/>
    </source>
</evidence>
<dbReference type="InterPro" id="IPR002223">
    <property type="entry name" value="Kunitz_BPTI"/>
</dbReference>
<evidence type="ECO:0000256" key="14">
    <source>
        <dbReference type="SAM" id="MobiDB-lite"/>
    </source>
</evidence>
<feature type="domain" description="BPTI/Kunitz inhibitor" evidence="16">
    <location>
        <begin position="146"/>
        <end position="196"/>
    </location>
</feature>
<dbReference type="PANTHER" id="PTHR10083:SF328">
    <property type="entry name" value="TISSUE FACTOR PATHWAY INHIBITOR"/>
    <property type="match status" value="1"/>
</dbReference>
<keyword evidence="8 13" id="KW-0094">Blood coagulation</keyword>
<keyword evidence="15" id="KW-0812">Transmembrane</keyword>
<comment type="subunit">
    <text evidence="12">Finds in a complex with ABCB1, TFPI2 and PPP2R3C; leading to the dephosphorylation of ABCB1.</text>
</comment>
<dbReference type="GO" id="GO:0004867">
    <property type="term" value="F:serine-type endopeptidase inhibitor activity"/>
    <property type="evidence" value="ECO:0007669"/>
    <property type="project" value="UniProtKB-UniRule"/>
</dbReference>
<evidence type="ECO:0000256" key="10">
    <source>
        <dbReference type="ARBA" id="ARBA00023180"/>
    </source>
</evidence>
<dbReference type="FunFam" id="4.10.410.10:FF:000018">
    <property type="entry name" value="Tissue factor pathway inhibitor"/>
    <property type="match status" value="1"/>
</dbReference>
<keyword evidence="9" id="KW-1015">Disulfide bond</keyword>
<protein>
    <recommendedName>
        <fullName evidence="13">Tissue factor pathway inhibitor</fullName>
    </recommendedName>
</protein>
<dbReference type="InterPro" id="IPR020901">
    <property type="entry name" value="Prtase_inh_Kunz-CS"/>
</dbReference>
<evidence type="ECO:0000256" key="15">
    <source>
        <dbReference type="SAM" id="Phobius"/>
    </source>
</evidence>
<keyword evidence="15" id="KW-0472">Membrane</keyword>
<comment type="function">
    <text evidence="11">May play a role in the regulation of plasmin-mediated matrix remodeling. Inhibits trypsin, plasmin, factor VIIa/tissue factor and weakly factor Xa. Has no effect on thrombin.</text>
</comment>
<accession>A0A8C8SIW1</accession>
<dbReference type="GO" id="GO:0007596">
    <property type="term" value="P:blood coagulation"/>
    <property type="evidence" value="ECO:0007669"/>
    <property type="project" value="UniProtKB-UniRule"/>
</dbReference>
<feature type="region of interest" description="Disordered" evidence="14">
    <location>
        <begin position="262"/>
        <end position="284"/>
    </location>
</feature>
<dbReference type="Gene3D" id="4.10.410.10">
    <property type="entry name" value="Pancreatic trypsin inhibitor Kunitz domain"/>
    <property type="match status" value="3"/>
</dbReference>
<evidence type="ECO:0000256" key="5">
    <source>
        <dbReference type="ARBA" id="ARBA00022729"/>
    </source>
</evidence>
<dbReference type="SUPFAM" id="SSF57362">
    <property type="entry name" value="BPTI-like"/>
    <property type="match status" value="3"/>
</dbReference>
<dbReference type="PROSITE" id="PS00280">
    <property type="entry name" value="BPTI_KUNITZ_1"/>
    <property type="match status" value="2"/>
</dbReference>
<evidence type="ECO:0000256" key="4">
    <source>
        <dbReference type="ARBA" id="ARBA00022696"/>
    </source>
</evidence>
<evidence type="ECO:0000256" key="13">
    <source>
        <dbReference type="PIRNR" id="PIRNR001620"/>
    </source>
</evidence>
<keyword evidence="7 13" id="KW-0722">Serine protease inhibitor</keyword>
<organism evidence="17 18">
    <name type="scientific">Pelusios castaneus</name>
    <name type="common">West African mud turtle</name>
    <dbReference type="NCBI Taxonomy" id="367368"/>
    <lineage>
        <taxon>Eukaryota</taxon>
        <taxon>Metazoa</taxon>
        <taxon>Chordata</taxon>
        <taxon>Craniata</taxon>
        <taxon>Vertebrata</taxon>
        <taxon>Euteleostomi</taxon>
        <taxon>Archelosauria</taxon>
        <taxon>Testudinata</taxon>
        <taxon>Testudines</taxon>
        <taxon>Pleurodira</taxon>
        <taxon>Pelomedusidae</taxon>
        <taxon>Pelusios</taxon>
    </lineage>
</organism>
<reference evidence="17" key="2">
    <citation type="submission" date="2025-09" db="UniProtKB">
        <authorList>
            <consortium name="Ensembl"/>
        </authorList>
    </citation>
    <scope>IDENTIFICATION</scope>
</reference>
<keyword evidence="5" id="KW-0732">Signal</keyword>
<dbReference type="FunFam" id="4.10.410.10:FF:000011">
    <property type="entry name" value="Tissue factor pathway inhibitor"/>
    <property type="match status" value="1"/>
</dbReference>
<dbReference type="AlphaFoldDB" id="A0A8C8SIW1"/>
<proteinExistence type="predicted"/>
<evidence type="ECO:0000256" key="9">
    <source>
        <dbReference type="ARBA" id="ARBA00023157"/>
    </source>
</evidence>
<dbReference type="CDD" id="cd22617">
    <property type="entry name" value="Kunitz_TFPI2_2-like"/>
    <property type="match status" value="1"/>
</dbReference>
<keyword evidence="15" id="KW-1133">Transmembrane helix</keyword>
<feature type="domain" description="BPTI/Kunitz inhibitor" evidence="16">
    <location>
        <begin position="206"/>
        <end position="256"/>
    </location>
</feature>
<keyword evidence="6" id="KW-0677">Repeat</keyword>